<dbReference type="Proteomes" id="UP000319375">
    <property type="component" value="Unassembled WGS sequence"/>
</dbReference>
<keyword evidence="3" id="KW-1185">Reference proteome</keyword>
<dbReference type="AlphaFoldDB" id="A0A5C5RIU1"/>
<comment type="similarity">
    <text evidence="1">Belongs to the UPF0749 family.</text>
</comment>
<dbReference type="Gene3D" id="3.30.70.1880">
    <property type="entry name" value="Protein of unknown function DUF881"/>
    <property type="match status" value="1"/>
</dbReference>
<gene>
    <name evidence="2" type="ORF">FK530_24640</name>
</gene>
<dbReference type="Pfam" id="PF05949">
    <property type="entry name" value="DUF881"/>
    <property type="match status" value="1"/>
</dbReference>
<sequence>LTLGELRNAGSEAIALNGVRLTSRTWFSSGEDGIIVDSTPITSPYTWQVIGDSQTIAPALEISAGAASQMRARGAQVEVEPAQDVVIDAVVQPSSPRFAQVE</sequence>
<reference evidence="2 3" key="1">
    <citation type="submission" date="2019-06" db="EMBL/GenBank/DDBJ databases">
        <title>Tsukamurella conjunctivitidis sp. nov., Tsukamurella assacharolytica sp. nov. and Tsukamurella sputae sp. nov. isolated from patients with conjunctivitis, bacteraemia (lymphoma) and respiratory infection (sputum) in Hong Kong.</title>
        <authorList>
            <person name="Teng J.L.L."/>
            <person name="Lee H.H."/>
            <person name="Fong J.Y.H."/>
            <person name="Fok K.M.N."/>
            <person name="Lau S.K.P."/>
            <person name="Woo P.C.Y."/>
        </authorList>
    </citation>
    <scope>NUCLEOTIDE SEQUENCE [LARGE SCALE GENOMIC DNA]</scope>
    <source>
        <strain evidence="2 3">HKU72</strain>
    </source>
</reference>
<name>A0A5C5RIU1_9ACTN</name>
<protein>
    <submittedName>
        <fullName evidence="2">DUF881 domain-containing protein</fullName>
    </submittedName>
</protein>
<dbReference type="InterPro" id="IPR010273">
    <property type="entry name" value="DUF881"/>
</dbReference>
<organism evidence="2 3">
    <name type="scientific">Tsukamurella conjunctivitidis</name>
    <dbReference type="NCBI Taxonomy" id="2592068"/>
    <lineage>
        <taxon>Bacteria</taxon>
        <taxon>Bacillati</taxon>
        <taxon>Actinomycetota</taxon>
        <taxon>Actinomycetes</taxon>
        <taxon>Mycobacteriales</taxon>
        <taxon>Tsukamurellaceae</taxon>
        <taxon>Tsukamurella</taxon>
    </lineage>
</organism>
<comment type="caution">
    <text evidence="2">The sequence shown here is derived from an EMBL/GenBank/DDBJ whole genome shotgun (WGS) entry which is preliminary data.</text>
</comment>
<dbReference type="PANTHER" id="PTHR37313">
    <property type="entry name" value="UPF0749 PROTEIN RV1825"/>
    <property type="match status" value="1"/>
</dbReference>
<feature type="non-terminal residue" evidence="2">
    <location>
        <position position="1"/>
    </location>
</feature>
<dbReference type="PANTHER" id="PTHR37313:SF2">
    <property type="entry name" value="UPF0749 PROTEIN YLXX"/>
    <property type="match status" value="1"/>
</dbReference>
<dbReference type="EMBL" id="VIGX01000118">
    <property type="protein sequence ID" value="TWS22638.1"/>
    <property type="molecule type" value="Genomic_DNA"/>
</dbReference>
<dbReference type="OrthoDB" id="3218134at2"/>
<proteinExistence type="inferred from homology"/>
<evidence type="ECO:0000313" key="2">
    <source>
        <dbReference type="EMBL" id="TWS22638.1"/>
    </source>
</evidence>
<evidence type="ECO:0000256" key="1">
    <source>
        <dbReference type="ARBA" id="ARBA00009108"/>
    </source>
</evidence>
<dbReference type="GO" id="GO:0005886">
    <property type="term" value="C:plasma membrane"/>
    <property type="evidence" value="ECO:0007669"/>
    <property type="project" value="TreeGrafter"/>
</dbReference>
<accession>A0A5C5RIU1</accession>
<evidence type="ECO:0000313" key="3">
    <source>
        <dbReference type="Proteomes" id="UP000319375"/>
    </source>
</evidence>
<dbReference type="RefSeq" id="WP_146489446.1">
    <property type="nucleotide sequence ID" value="NZ_VIGX01000118.1"/>
</dbReference>